<accession>A0A8C7RAG7</accession>
<organism evidence="1 2">
    <name type="scientific">Oncorhynchus mykiss</name>
    <name type="common">Rainbow trout</name>
    <name type="synonym">Salmo gairdneri</name>
    <dbReference type="NCBI Taxonomy" id="8022"/>
    <lineage>
        <taxon>Eukaryota</taxon>
        <taxon>Metazoa</taxon>
        <taxon>Chordata</taxon>
        <taxon>Craniata</taxon>
        <taxon>Vertebrata</taxon>
        <taxon>Euteleostomi</taxon>
        <taxon>Actinopterygii</taxon>
        <taxon>Neopterygii</taxon>
        <taxon>Teleostei</taxon>
        <taxon>Protacanthopterygii</taxon>
        <taxon>Salmoniformes</taxon>
        <taxon>Salmonidae</taxon>
        <taxon>Salmoninae</taxon>
        <taxon>Oncorhynchus</taxon>
    </lineage>
</organism>
<sequence>MGWITGEGEIENSYKISKIAAHVPGLVVYSTLTNKIPYAEFHGVLLFVDVSDKLISVTCLCYNTRACIHKECRSRISSSFKTIRNTCISLHLQ</sequence>
<reference evidence="1" key="3">
    <citation type="submission" date="2025-09" db="UniProtKB">
        <authorList>
            <consortium name="Ensembl"/>
        </authorList>
    </citation>
    <scope>IDENTIFICATION</scope>
</reference>
<proteinExistence type="predicted"/>
<reference evidence="1" key="1">
    <citation type="submission" date="2020-07" db="EMBL/GenBank/DDBJ databases">
        <title>A long reads based de novo assembly of the rainbow trout Arlee double haploid line genome.</title>
        <authorList>
            <person name="Gao G."/>
            <person name="Palti Y."/>
        </authorList>
    </citation>
    <scope>NUCLEOTIDE SEQUENCE [LARGE SCALE GENOMIC DNA]</scope>
</reference>
<protein>
    <submittedName>
        <fullName evidence="1">Uncharacterized protein</fullName>
    </submittedName>
</protein>
<dbReference type="AlphaFoldDB" id="A0A8C7RAG7"/>
<dbReference type="Proteomes" id="UP000694395">
    <property type="component" value="Chromosome 18"/>
</dbReference>
<dbReference type="Ensembl" id="ENSOMYT00000051929.2">
    <property type="protein sequence ID" value="ENSOMYP00000047734.2"/>
    <property type="gene ID" value="ENSOMYG00000021776.2"/>
</dbReference>
<evidence type="ECO:0000313" key="2">
    <source>
        <dbReference type="Proteomes" id="UP000694395"/>
    </source>
</evidence>
<name>A0A8C7RAG7_ONCMY</name>
<reference evidence="1" key="2">
    <citation type="submission" date="2025-08" db="UniProtKB">
        <authorList>
            <consortium name="Ensembl"/>
        </authorList>
    </citation>
    <scope>IDENTIFICATION</scope>
</reference>
<keyword evidence="2" id="KW-1185">Reference proteome</keyword>
<evidence type="ECO:0000313" key="1">
    <source>
        <dbReference type="Ensembl" id="ENSOMYP00000047734.2"/>
    </source>
</evidence>